<dbReference type="RefSeq" id="WP_376878880.1">
    <property type="nucleotide sequence ID" value="NZ_JBHUHP010000019.1"/>
</dbReference>
<protein>
    <submittedName>
        <fullName evidence="1">Uncharacterized protein</fullName>
    </submittedName>
</protein>
<evidence type="ECO:0000313" key="1">
    <source>
        <dbReference type="EMBL" id="MFD2093385.1"/>
    </source>
</evidence>
<keyword evidence="2" id="KW-1185">Reference proteome</keyword>
<reference evidence="2" key="1">
    <citation type="journal article" date="2019" name="Int. J. Syst. Evol. Microbiol.">
        <title>The Global Catalogue of Microorganisms (GCM) 10K type strain sequencing project: providing services to taxonomists for standard genome sequencing and annotation.</title>
        <authorList>
            <consortium name="The Broad Institute Genomics Platform"/>
            <consortium name="The Broad Institute Genome Sequencing Center for Infectious Disease"/>
            <person name="Wu L."/>
            <person name="Ma J."/>
        </authorList>
    </citation>
    <scope>NUCLEOTIDE SEQUENCE [LARGE SCALE GENOMIC DNA]</scope>
    <source>
        <strain evidence="2">JCM 3338</strain>
    </source>
</reference>
<name>A0ABW4XFD9_9ACTN</name>
<evidence type="ECO:0000313" key="2">
    <source>
        <dbReference type="Proteomes" id="UP001597402"/>
    </source>
</evidence>
<organism evidence="1 2">
    <name type="scientific">Blastococcus deserti</name>
    <dbReference type="NCBI Taxonomy" id="2259033"/>
    <lineage>
        <taxon>Bacteria</taxon>
        <taxon>Bacillati</taxon>
        <taxon>Actinomycetota</taxon>
        <taxon>Actinomycetes</taxon>
        <taxon>Geodermatophilales</taxon>
        <taxon>Geodermatophilaceae</taxon>
        <taxon>Blastococcus</taxon>
    </lineage>
</organism>
<accession>A0ABW4XFD9</accession>
<gene>
    <name evidence="1" type="ORF">ACFSHS_17640</name>
</gene>
<dbReference type="Proteomes" id="UP001597402">
    <property type="component" value="Unassembled WGS sequence"/>
</dbReference>
<sequence length="62" mass="7055">MPLISHWGGPRHGEVDDVPAERLASSVLVYDGPRWFGVYERFQPVQTHDTPQGPAEVWVVRE</sequence>
<comment type="caution">
    <text evidence="1">The sequence shown here is derived from an EMBL/GenBank/DDBJ whole genome shotgun (WGS) entry which is preliminary data.</text>
</comment>
<proteinExistence type="predicted"/>
<dbReference type="EMBL" id="JBHUHP010000019">
    <property type="protein sequence ID" value="MFD2093385.1"/>
    <property type="molecule type" value="Genomic_DNA"/>
</dbReference>